<evidence type="ECO:0000259" key="2">
    <source>
        <dbReference type="PROSITE" id="PS50234"/>
    </source>
</evidence>
<proteinExistence type="predicted"/>
<protein>
    <recommendedName>
        <fullName evidence="2">VWFA domain-containing protein</fullName>
    </recommendedName>
</protein>
<sequence>MNSPTDHTTLDSQPDGPWSFWSIAVPDRLGPTLVSAILHMAAIILLAIFTLKGSDSGGIELSILPTEELADEQFDELDLASFDAAEIAAPEVTLEFEPITPPTDAEALAAISDDLSLSPAMDGSLTDLTGNSGGLARGAGKARTSVFGLAAEGTRFVYLFDRSGSMNSTFQSFENGVLFREITPLMLAKEEMLRSLQPLTPTDQFQIVFYNQRPMLFDNASKLRRLIPASPQRKSEAQQFVLNVPGNGTTNHVAALETGIDLKPDVIFLITDGEEQDDPSANRIRRMIRTCQQQGTQVHIIHFSTKVRHNCTLLPLAEQTGGAHRFMNLSSVAGL</sequence>
<keyword evidence="4" id="KW-1185">Reference proteome</keyword>
<feature type="transmembrane region" description="Helical" evidence="1">
    <location>
        <begin position="29"/>
        <end position="51"/>
    </location>
</feature>
<comment type="caution">
    <text evidence="3">The sequence shown here is derived from an EMBL/GenBank/DDBJ whole genome shotgun (WGS) entry which is preliminary data.</text>
</comment>
<dbReference type="InterPro" id="IPR036465">
    <property type="entry name" value="vWFA_dom_sf"/>
</dbReference>
<keyword evidence="1" id="KW-0812">Transmembrane</keyword>
<dbReference type="RefSeq" id="WP_252856100.1">
    <property type="nucleotide sequence ID" value="NZ_JAMXLR010000095.1"/>
</dbReference>
<keyword evidence="1" id="KW-0472">Membrane</keyword>
<evidence type="ECO:0000313" key="4">
    <source>
        <dbReference type="Proteomes" id="UP001155241"/>
    </source>
</evidence>
<dbReference type="Gene3D" id="3.40.50.410">
    <property type="entry name" value="von Willebrand factor, type A domain"/>
    <property type="match status" value="1"/>
</dbReference>
<dbReference type="Proteomes" id="UP001155241">
    <property type="component" value="Unassembled WGS sequence"/>
</dbReference>
<dbReference type="EMBL" id="JAMXLR010000095">
    <property type="protein sequence ID" value="MCO6047985.1"/>
    <property type="molecule type" value="Genomic_DNA"/>
</dbReference>
<dbReference type="AlphaFoldDB" id="A0A9X2FFC7"/>
<dbReference type="PROSITE" id="PS50234">
    <property type="entry name" value="VWFA"/>
    <property type="match status" value="1"/>
</dbReference>
<feature type="domain" description="VWFA" evidence="2">
    <location>
        <begin position="155"/>
        <end position="335"/>
    </location>
</feature>
<evidence type="ECO:0000256" key="1">
    <source>
        <dbReference type="SAM" id="Phobius"/>
    </source>
</evidence>
<name>A0A9X2FFC7_9BACT</name>
<gene>
    <name evidence="3" type="ORF">NG895_29130</name>
</gene>
<accession>A0A9X2FFC7</accession>
<dbReference type="InterPro" id="IPR002035">
    <property type="entry name" value="VWF_A"/>
</dbReference>
<evidence type="ECO:0000313" key="3">
    <source>
        <dbReference type="EMBL" id="MCO6047985.1"/>
    </source>
</evidence>
<keyword evidence="1" id="KW-1133">Transmembrane helix</keyword>
<dbReference type="SUPFAM" id="SSF53300">
    <property type="entry name" value="vWA-like"/>
    <property type="match status" value="1"/>
</dbReference>
<organism evidence="3 4">
    <name type="scientific">Aeoliella straminimaris</name>
    <dbReference type="NCBI Taxonomy" id="2954799"/>
    <lineage>
        <taxon>Bacteria</taxon>
        <taxon>Pseudomonadati</taxon>
        <taxon>Planctomycetota</taxon>
        <taxon>Planctomycetia</taxon>
        <taxon>Pirellulales</taxon>
        <taxon>Lacipirellulaceae</taxon>
        <taxon>Aeoliella</taxon>
    </lineage>
</organism>
<reference evidence="3" key="1">
    <citation type="submission" date="2022-06" db="EMBL/GenBank/DDBJ databases">
        <title>Aeoliella straminimaris, a novel planctomycete from sediments.</title>
        <authorList>
            <person name="Vitorino I.R."/>
            <person name="Lage O.M."/>
        </authorList>
    </citation>
    <scope>NUCLEOTIDE SEQUENCE</scope>
    <source>
        <strain evidence="3">ICT_H6.2</strain>
    </source>
</reference>